<dbReference type="AlphaFoldDB" id="A0AAD7XCF0"/>
<dbReference type="Proteomes" id="UP001215151">
    <property type="component" value="Unassembled WGS sequence"/>
</dbReference>
<keyword evidence="4" id="KW-1185">Reference proteome</keyword>
<keyword evidence="2" id="KW-0812">Transmembrane</keyword>
<dbReference type="PANTHER" id="PTHR31299">
    <property type="entry name" value="ESTERASE, PUTATIVE (AFU_ORTHOLOGUE AFUA_1G05850)-RELATED"/>
    <property type="match status" value="1"/>
</dbReference>
<dbReference type="CDD" id="cd14728">
    <property type="entry name" value="Ere-like"/>
    <property type="match status" value="1"/>
</dbReference>
<protein>
    <recommendedName>
        <fullName evidence="5">Erythromycin esterase</fullName>
    </recommendedName>
</protein>
<evidence type="ECO:0000256" key="1">
    <source>
        <dbReference type="SAM" id="MobiDB-lite"/>
    </source>
</evidence>
<keyword evidence="2" id="KW-1133">Transmembrane helix</keyword>
<gene>
    <name evidence="3" type="ORF">ONZ51_g2030</name>
</gene>
<name>A0AAD7XCF0_9APHY</name>
<evidence type="ECO:0000313" key="4">
    <source>
        <dbReference type="Proteomes" id="UP001215151"/>
    </source>
</evidence>
<feature type="compositionally biased region" description="Low complexity" evidence="1">
    <location>
        <begin position="642"/>
        <end position="659"/>
    </location>
</feature>
<feature type="compositionally biased region" description="Low complexity" evidence="1">
    <location>
        <begin position="716"/>
        <end position="747"/>
    </location>
</feature>
<evidence type="ECO:0000256" key="2">
    <source>
        <dbReference type="SAM" id="Phobius"/>
    </source>
</evidence>
<feature type="region of interest" description="Disordered" evidence="1">
    <location>
        <begin position="606"/>
        <end position="752"/>
    </location>
</feature>
<sequence length="909" mass="96501">MVSESAREKELFGAHPLRLSSSSSSYDPIINAIGDAQVVLIGSGSHGTYEFYAHRANIEEKGFTAIAVEADWPDAFRINRYIHGGALSGGTKIKNARDSLAGFERSDMSKVPGWMWKNEVMPPFIDYLKQHNERILKETKNPSKTVSFYGMDLYSLHRSAQQVLEYLERVDPGGGQGGSETAPAIPPMSKMCDRLSPRGYRNLKNLLVNRHKIIEHQLGKDAKAHPHEEQFVAEMNALVVKDAEEYYRTMMTEDVLSWNLRDEHFARTVAGVAQFLAPSDSGPGRAKIVVWAHNSHIGDARATDMGRRRGEISIGQRCREIFGDDKVFNIGFLTNRGTGSLLNAHGMSPPIDGSIEAIFDKWADMDTFIITHEIVTDDKGGTKKVKVSEELSEIWRDDHQRPPLHPIGLLCADKLLLSVQVSLCLFLLSCLVSDGDDDDANSDFPPPPVRTLLVVLPRVAGTPQNVTLHLDSPLVSFSSGWRVATFNQTGLDSEFAFANGHNEEVQVLLPQQTTAVFYQGFTITGGALYFACIDCNSTADVGVDIISVDAHDSRENGTQPPATLFSFIDLDPTRQHVLTVVNLEDDRFNNTSQLTFESVIVQIGSSASSSSDGTVGPSPTQSPGASTLVTVGGSVAQTSTGAANSTPSSSADSGGSASGVTANPTTGGGATQTSGGSSTGTQPPNSSQANQPGSGSSTSPIGSTGTSVNGGGASSSGGAIRPQPSASIIVPSSAPNAGGTSGASNNGQPSTTGVSKPVIIAIAVVASLLVLGLLGAVLFMLLRNQAARRAASADAEGALGLMREAAPAAMVSARPLSFAPMRPQNPFADIVPPNVPLDASRPAESFVELEESVASEYSMPIEEPRPPAPCHPTEESLEGSVQQELTLAQSYTAKLVPLHSFLTLRTLVT</sequence>
<comment type="caution">
    <text evidence="3">The sequence shown here is derived from an EMBL/GenBank/DDBJ whole genome shotgun (WGS) entry which is preliminary data.</text>
</comment>
<dbReference type="PANTHER" id="PTHR31299:SF0">
    <property type="entry name" value="ESTERASE, PUTATIVE (AFU_ORTHOLOGUE AFUA_1G05850)-RELATED"/>
    <property type="match status" value="1"/>
</dbReference>
<proteinExistence type="predicted"/>
<feature type="compositionally biased region" description="Low complexity" evidence="1">
    <location>
        <begin position="671"/>
        <end position="707"/>
    </location>
</feature>
<dbReference type="InterPro" id="IPR007815">
    <property type="entry name" value="Emycin_Estase"/>
</dbReference>
<accession>A0AAD7XCF0</accession>
<evidence type="ECO:0008006" key="5">
    <source>
        <dbReference type="Google" id="ProtNLM"/>
    </source>
</evidence>
<dbReference type="Gene3D" id="3.40.1660.10">
    <property type="entry name" value="EreA-like (biosynthetic domain)"/>
    <property type="match status" value="1"/>
</dbReference>
<feature type="compositionally biased region" description="Polar residues" evidence="1">
    <location>
        <begin position="617"/>
        <end position="641"/>
    </location>
</feature>
<dbReference type="InterPro" id="IPR052036">
    <property type="entry name" value="Hydrolase/PRTase-associated"/>
</dbReference>
<dbReference type="SUPFAM" id="SSF159501">
    <property type="entry name" value="EreA/ChaN-like"/>
    <property type="match status" value="1"/>
</dbReference>
<dbReference type="EMBL" id="JAPEVG010000030">
    <property type="protein sequence ID" value="KAJ8494918.1"/>
    <property type="molecule type" value="Genomic_DNA"/>
</dbReference>
<reference evidence="3" key="1">
    <citation type="submission" date="2022-11" db="EMBL/GenBank/DDBJ databases">
        <title>Genome Sequence of Cubamyces cubensis.</title>
        <authorList>
            <person name="Buettner E."/>
        </authorList>
    </citation>
    <scope>NUCLEOTIDE SEQUENCE</scope>
    <source>
        <strain evidence="3">MPL-01</strain>
    </source>
</reference>
<dbReference type="Pfam" id="PF05139">
    <property type="entry name" value="Erythro_esteras"/>
    <property type="match status" value="1"/>
</dbReference>
<evidence type="ECO:0000313" key="3">
    <source>
        <dbReference type="EMBL" id="KAJ8494918.1"/>
    </source>
</evidence>
<organism evidence="3 4">
    <name type="scientific">Trametes cubensis</name>
    <dbReference type="NCBI Taxonomy" id="1111947"/>
    <lineage>
        <taxon>Eukaryota</taxon>
        <taxon>Fungi</taxon>
        <taxon>Dikarya</taxon>
        <taxon>Basidiomycota</taxon>
        <taxon>Agaricomycotina</taxon>
        <taxon>Agaricomycetes</taxon>
        <taxon>Polyporales</taxon>
        <taxon>Polyporaceae</taxon>
        <taxon>Trametes</taxon>
    </lineage>
</organism>
<dbReference type="Gene3D" id="3.30.1870.10">
    <property type="entry name" value="EreA-like, domain 2"/>
    <property type="match status" value="1"/>
</dbReference>
<feature type="transmembrane region" description="Helical" evidence="2">
    <location>
        <begin position="758"/>
        <end position="782"/>
    </location>
</feature>
<keyword evidence="2" id="KW-0472">Membrane</keyword>
<dbReference type="GO" id="GO:0046677">
    <property type="term" value="P:response to antibiotic"/>
    <property type="evidence" value="ECO:0007669"/>
    <property type="project" value="InterPro"/>
</dbReference>